<accession>A0AAN8E892</accession>
<reference evidence="2 3" key="1">
    <citation type="submission" date="2022-12" db="EMBL/GenBank/DDBJ databases">
        <title>Genomic features and morphological characterization of a novel Knufia sp. strain isolated from spacecraft assembly facility.</title>
        <authorList>
            <person name="Teixeira M."/>
            <person name="Chander A.M."/>
            <person name="Stajich J.E."/>
            <person name="Venkateswaran K."/>
        </authorList>
    </citation>
    <scope>NUCLEOTIDE SEQUENCE [LARGE SCALE GENOMIC DNA]</scope>
    <source>
        <strain evidence="2 3">FJI-L2-BK-P2</strain>
    </source>
</reference>
<keyword evidence="3" id="KW-1185">Reference proteome</keyword>
<feature type="region of interest" description="Disordered" evidence="1">
    <location>
        <begin position="1"/>
        <end position="81"/>
    </location>
</feature>
<organism evidence="2 3">
    <name type="scientific">Knufia fluminis</name>
    <dbReference type="NCBI Taxonomy" id="191047"/>
    <lineage>
        <taxon>Eukaryota</taxon>
        <taxon>Fungi</taxon>
        <taxon>Dikarya</taxon>
        <taxon>Ascomycota</taxon>
        <taxon>Pezizomycotina</taxon>
        <taxon>Eurotiomycetes</taxon>
        <taxon>Chaetothyriomycetidae</taxon>
        <taxon>Chaetothyriales</taxon>
        <taxon>Trichomeriaceae</taxon>
        <taxon>Knufia</taxon>
    </lineage>
</organism>
<feature type="compositionally biased region" description="Low complexity" evidence="1">
    <location>
        <begin position="41"/>
        <end position="68"/>
    </location>
</feature>
<dbReference type="EMBL" id="JAKLMC020000044">
    <property type="protein sequence ID" value="KAK5948719.1"/>
    <property type="molecule type" value="Genomic_DNA"/>
</dbReference>
<dbReference type="AlphaFoldDB" id="A0AAN8E892"/>
<evidence type="ECO:0000313" key="2">
    <source>
        <dbReference type="EMBL" id="KAK5948719.1"/>
    </source>
</evidence>
<evidence type="ECO:0000313" key="3">
    <source>
        <dbReference type="Proteomes" id="UP001316803"/>
    </source>
</evidence>
<name>A0AAN8E892_9EURO</name>
<proteinExistence type="predicted"/>
<protein>
    <submittedName>
        <fullName evidence="2">Uncharacterized protein</fullName>
    </submittedName>
</protein>
<comment type="caution">
    <text evidence="2">The sequence shown here is derived from an EMBL/GenBank/DDBJ whole genome shotgun (WGS) entry which is preliminary data.</text>
</comment>
<evidence type="ECO:0000256" key="1">
    <source>
        <dbReference type="SAM" id="MobiDB-lite"/>
    </source>
</evidence>
<dbReference type="Proteomes" id="UP001316803">
    <property type="component" value="Unassembled WGS sequence"/>
</dbReference>
<sequence length="304" mass="33011">MKQLYSPPKGPPPRYSLPVEDYPDNHLPQANPNHENHQQQVPLNSSSSTASVPLASSSISNSKLSPNADGPPDYGDVPPADLALTTGYTSAPLIHVAGGSRHPDLQVTLSDGHPLYALETESTMVYHETHVRSALPTPSSLFNIRRHPIPDQPDGHWRYTIHSHTPDGHGPTKILEMDTDPRMLEGECWNTRMIFRNAFTGELDGLTLVTTQEGLNGKGPGAEILYKGQKVADILDQGKHDPGYDARIYRKGLDPFLVVVGIYAIDDRNMSVKRRNRRSRLAGLPGVGRGRGAGLAGAYAVAGV</sequence>
<gene>
    <name evidence="2" type="ORF">OHC33_010322</name>
</gene>